<dbReference type="STRING" id="573321.SAMN04488505_103491"/>
<sequence length="223" mass="25588">MKSDSDLTGIQPYPTYHQSKCGLCDDGSYPVPASGDVFLLEAPKINKILLAKSDRENNLNSFVNEFKSFEHGQTILKAHYKERREEKYEVYIDFVQIIFHIRGTQHCKSYKAKLDSYIQQYIPSNTKYLLHLMDDGSKELANYVCDKIAGSFKDDLLPKILDQDQLEEIDPETSGAIVVVGSCVSNGKNLHYISRALRKYEKLRIIYFICLVSIWPQLPIVLQ</sequence>
<gene>
    <name evidence="1" type="ORF">SAMN04488505_103491</name>
</gene>
<name>A0A1H7VXU5_9BACT</name>
<organism evidence="1 2">
    <name type="scientific">Chitinophaga rupis</name>
    <dbReference type="NCBI Taxonomy" id="573321"/>
    <lineage>
        <taxon>Bacteria</taxon>
        <taxon>Pseudomonadati</taxon>
        <taxon>Bacteroidota</taxon>
        <taxon>Chitinophagia</taxon>
        <taxon>Chitinophagales</taxon>
        <taxon>Chitinophagaceae</taxon>
        <taxon>Chitinophaga</taxon>
    </lineage>
</organism>
<dbReference type="OrthoDB" id="791936at2"/>
<dbReference type="AlphaFoldDB" id="A0A1H7VXU5"/>
<dbReference type="Proteomes" id="UP000198984">
    <property type="component" value="Unassembled WGS sequence"/>
</dbReference>
<keyword evidence="2" id="KW-1185">Reference proteome</keyword>
<dbReference type="EMBL" id="FOBB01000003">
    <property type="protein sequence ID" value="SEM14152.1"/>
    <property type="molecule type" value="Genomic_DNA"/>
</dbReference>
<reference evidence="1 2" key="1">
    <citation type="submission" date="2016-10" db="EMBL/GenBank/DDBJ databases">
        <authorList>
            <person name="de Groot N.N."/>
        </authorList>
    </citation>
    <scope>NUCLEOTIDE SEQUENCE [LARGE SCALE GENOMIC DNA]</scope>
    <source>
        <strain evidence="1 2">DSM 21039</strain>
    </source>
</reference>
<accession>A0A1H7VXU5</accession>
<dbReference type="RefSeq" id="WP_089913365.1">
    <property type="nucleotide sequence ID" value="NZ_FOBB01000003.1"/>
</dbReference>
<evidence type="ECO:0000313" key="1">
    <source>
        <dbReference type="EMBL" id="SEM14152.1"/>
    </source>
</evidence>
<proteinExistence type="predicted"/>
<protein>
    <submittedName>
        <fullName evidence="1">Uncharacterized protein</fullName>
    </submittedName>
</protein>
<evidence type="ECO:0000313" key="2">
    <source>
        <dbReference type="Proteomes" id="UP000198984"/>
    </source>
</evidence>